<reference evidence="1 2" key="1">
    <citation type="submission" date="2018-06" db="EMBL/GenBank/DDBJ databases">
        <authorList>
            <consortium name="Pathogen Informatics"/>
            <person name="Doyle S."/>
        </authorList>
    </citation>
    <scope>NUCLEOTIDE SEQUENCE [LARGE SCALE GENOMIC DNA]</scope>
    <source>
        <strain evidence="1 2">NCTC11842</strain>
    </source>
</reference>
<evidence type="ECO:0000313" key="2">
    <source>
        <dbReference type="Proteomes" id="UP000250443"/>
    </source>
</evidence>
<accession>A0A2X2C9G8</accession>
<dbReference type="EMBL" id="UAUF01000010">
    <property type="protein sequence ID" value="SPZ05192.1"/>
    <property type="molecule type" value="Genomic_DNA"/>
</dbReference>
<protein>
    <submittedName>
        <fullName evidence="1">Uncharacterized protein</fullName>
    </submittedName>
</protein>
<sequence>MANQSIGRYPASSRIDMQIGGIVAKVMLNTYNPFNGTQSYLPPVLFDHVDPLLPSIRPLLPGGPTAFVALCTINLLLVGTRAPSRLPA</sequence>
<evidence type="ECO:0000313" key="1">
    <source>
        <dbReference type="EMBL" id="SPZ05192.1"/>
    </source>
</evidence>
<dbReference type="Proteomes" id="UP000250443">
    <property type="component" value="Unassembled WGS sequence"/>
</dbReference>
<name>A0A2X2C9G8_PSELU</name>
<organism evidence="1 2">
    <name type="scientific">Pseudomonas luteola</name>
    <dbReference type="NCBI Taxonomy" id="47886"/>
    <lineage>
        <taxon>Bacteria</taxon>
        <taxon>Pseudomonadati</taxon>
        <taxon>Pseudomonadota</taxon>
        <taxon>Gammaproteobacteria</taxon>
        <taxon>Pseudomonadales</taxon>
        <taxon>Pseudomonadaceae</taxon>
        <taxon>Pseudomonas</taxon>
    </lineage>
</organism>
<proteinExistence type="predicted"/>
<gene>
    <name evidence="1" type="ORF">NCTC11842_01639</name>
</gene>
<dbReference type="AlphaFoldDB" id="A0A2X2C9G8"/>